<evidence type="ECO:0000256" key="1">
    <source>
        <dbReference type="SAM" id="Phobius"/>
    </source>
</evidence>
<feature type="transmembrane region" description="Helical" evidence="1">
    <location>
        <begin position="223"/>
        <end position="240"/>
    </location>
</feature>
<keyword evidence="3" id="KW-1185">Reference proteome</keyword>
<evidence type="ECO:0008006" key="4">
    <source>
        <dbReference type="Google" id="ProtNLM"/>
    </source>
</evidence>
<organism evidence="2 3">
    <name type="scientific">Lacibacter cauensis</name>
    <dbReference type="NCBI Taxonomy" id="510947"/>
    <lineage>
        <taxon>Bacteria</taxon>
        <taxon>Pseudomonadati</taxon>
        <taxon>Bacteroidota</taxon>
        <taxon>Chitinophagia</taxon>
        <taxon>Chitinophagales</taxon>
        <taxon>Chitinophagaceae</taxon>
        <taxon>Lacibacter</taxon>
    </lineage>
</organism>
<feature type="transmembrane region" description="Helical" evidence="1">
    <location>
        <begin position="18"/>
        <end position="37"/>
    </location>
</feature>
<feature type="transmembrane region" description="Helical" evidence="1">
    <location>
        <begin position="199"/>
        <end position="217"/>
    </location>
</feature>
<accession>A0A562SDY2</accession>
<comment type="caution">
    <text evidence="2">The sequence shown here is derived from an EMBL/GenBank/DDBJ whole genome shotgun (WGS) entry which is preliminary data.</text>
</comment>
<dbReference type="EMBL" id="VLLE01000006">
    <property type="protein sequence ID" value="TWI79408.1"/>
    <property type="molecule type" value="Genomic_DNA"/>
</dbReference>
<dbReference type="RefSeq" id="WP_144888173.1">
    <property type="nucleotide sequence ID" value="NZ_VLLE01000006.1"/>
</dbReference>
<dbReference type="AlphaFoldDB" id="A0A562SDY2"/>
<keyword evidence="1" id="KW-0472">Membrane</keyword>
<protein>
    <recommendedName>
        <fullName evidence="4">DoxX-like protein</fullName>
    </recommendedName>
</protein>
<feature type="transmembrane region" description="Helical" evidence="1">
    <location>
        <begin position="273"/>
        <end position="293"/>
    </location>
</feature>
<evidence type="ECO:0000313" key="3">
    <source>
        <dbReference type="Proteomes" id="UP000316167"/>
    </source>
</evidence>
<gene>
    <name evidence="2" type="ORF">IQ13_3812</name>
</gene>
<feature type="transmembrane region" description="Helical" evidence="1">
    <location>
        <begin position="174"/>
        <end position="192"/>
    </location>
</feature>
<dbReference type="Proteomes" id="UP000316167">
    <property type="component" value="Unassembled WGS sequence"/>
</dbReference>
<feature type="transmembrane region" description="Helical" evidence="1">
    <location>
        <begin position="117"/>
        <end position="137"/>
    </location>
</feature>
<proteinExistence type="predicted"/>
<keyword evidence="1" id="KW-0812">Transmembrane</keyword>
<feature type="transmembrane region" description="Helical" evidence="1">
    <location>
        <begin position="88"/>
        <end position="105"/>
    </location>
</feature>
<name>A0A562SDY2_9BACT</name>
<evidence type="ECO:0000313" key="2">
    <source>
        <dbReference type="EMBL" id="TWI79408.1"/>
    </source>
</evidence>
<sequence length="435" mass="50997">MYQTVWPGNQQWPLWQRLLFRFLFVYFILMIEPWNLFSSIPGVGYVLNFYTQFVDWLVNSANTHLFKTYKQLVQPNGSGDTSWAYTQLKLYLLLALFICLLWTAIDRKREHYNRLAYWLRIVLRYFLIFNCLGYGFAKVFLQQMPFPSLSQLATPLGDFLPMRLSWMFMGYSDTYQFFSGLMEVVAGLFLFFRRTSTFGTLLAAGIFANVFMMNISYDIPVKLYSLHLLLAAVLLLLFDYKRILHFFFSNRNADSSYLYDVRFPKKWMRIGRIVLKLFVLATGLVMPLVQGLFPGEPPAASSPIPAGLYDVPLFIVNNDTVPLTVSDTIRWRDVVFEKNGRGSVNTTDTIFRQMYRRGYFSTKADSAKQTLAFSKNNWAFQTFDLFTLHYEIPDSNKIILKGKIRNDSVFAVLTKSKRHFQLAERQFHWLSEYNR</sequence>
<dbReference type="OrthoDB" id="102112at2"/>
<reference evidence="2 3" key="1">
    <citation type="journal article" date="2015" name="Stand. Genomic Sci.">
        <title>Genomic Encyclopedia of Bacterial and Archaeal Type Strains, Phase III: the genomes of soil and plant-associated and newly described type strains.</title>
        <authorList>
            <person name="Whitman W.B."/>
            <person name="Woyke T."/>
            <person name="Klenk H.P."/>
            <person name="Zhou Y."/>
            <person name="Lilburn T.G."/>
            <person name="Beck B.J."/>
            <person name="De Vos P."/>
            <person name="Vandamme P."/>
            <person name="Eisen J.A."/>
            <person name="Garrity G."/>
            <person name="Hugenholtz P."/>
            <person name="Kyrpides N.C."/>
        </authorList>
    </citation>
    <scope>NUCLEOTIDE SEQUENCE [LARGE SCALE GENOMIC DNA]</scope>
    <source>
        <strain evidence="2 3">CGMCC 1.7271</strain>
    </source>
</reference>
<keyword evidence="1" id="KW-1133">Transmembrane helix</keyword>